<keyword evidence="9" id="KW-1133">Transmembrane helix</keyword>
<dbReference type="GO" id="GO:0000155">
    <property type="term" value="F:phosphorelay sensor kinase activity"/>
    <property type="evidence" value="ECO:0007669"/>
    <property type="project" value="InterPro"/>
</dbReference>
<dbReference type="GO" id="GO:0046983">
    <property type="term" value="F:protein dimerization activity"/>
    <property type="evidence" value="ECO:0007669"/>
    <property type="project" value="InterPro"/>
</dbReference>
<keyword evidence="9" id="KW-0812">Transmembrane</keyword>
<reference evidence="11" key="1">
    <citation type="submission" date="2023-03" db="EMBL/GenBank/DDBJ databases">
        <title>Actinorhabdospora filicis NBRC 111898.</title>
        <authorList>
            <person name="Ichikawa N."/>
            <person name="Sato H."/>
            <person name="Tonouchi N."/>
        </authorList>
    </citation>
    <scope>NUCLEOTIDE SEQUENCE</scope>
    <source>
        <strain evidence="11">NBRC 111898</strain>
    </source>
</reference>
<dbReference type="Pfam" id="PF02518">
    <property type="entry name" value="HATPase_c"/>
    <property type="match status" value="1"/>
</dbReference>
<feature type="transmembrane region" description="Helical" evidence="9">
    <location>
        <begin position="54"/>
        <end position="71"/>
    </location>
</feature>
<dbReference type="InterPro" id="IPR011712">
    <property type="entry name" value="Sig_transdc_His_kin_sub3_dim/P"/>
</dbReference>
<evidence type="ECO:0000256" key="6">
    <source>
        <dbReference type="ARBA" id="ARBA00022777"/>
    </source>
</evidence>
<keyword evidence="8" id="KW-0902">Two-component regulatory system</keyword>
<protein>
    <recommendedName>
        <fullName evidence="2">histidine kinase</fullName>
        <ecNumber evidence="2">2.7.13.3</ecNumber>
    </recommendedName>
</protein>
<dbReference type="PANTHER" id="PTHR24421">
    <property type="entry name" value="NITRATE/NITRITE SENSOR PROTEIN NARX-RELATED"/>
    <property type="match status" value="1"/>
</dbReference>
<evidence type="ECO:0000256" key="4">
    <source>
        <dbReference type="ARBA" id="ARBA00022679"/>
    </source>
</evidence>
<dbReference type="InterPro" id="IPR050482">
    <property type="entry name" value="Sensor_HK_TwoCompSys"/>
</dbReference>
<dbReference type="InterPro" id="IPR003594">
    <property type="entry name" value="HATPase_dom"/>
</dbReference>
<keyword evidence="3" id="KW-0597">Phosphoprotein</keyword>
<name>A0A9W6WAR8_9ACTN</name>
<keyword evidence="4" id="KW-0808">Transferase</keyword>
<feature type="transmembrane region" description="Helical" evidence="9">
    <location>
        <begin position="32"/>
        <end position="49"/>
    </location>
</feature>
<dbReference type="SMART" id="SM00387">
    <property type="entry name" value="HATPase_c"/>
    <property type="match status" value="1"/>
</dbReference>
<evidence type="ECO:0000256" key="5">
    <source>
        <dbReference type="ARBA" id="ARBA00022741"/>
    </source>
</evidence>
<dbReference type="GO" id="GO:0005524">
    <property type="term" value="F:ATP binding"/>
    <property type="evidence" value="ECO:0007669"/>
    <property type="project" value="UniProtKB-KW"/>
</dbReference>
<evidence type="ECO:0000256" key="3">
    <source>
        <dbReference type="ARBA" id="ARBA00022553"/>
    </source>
</evidence>
<keyword evidence="5" id="KW-0547">Nucleotide-binding</keyword>
<comment type="catalytic activity">
    <reaction evidence="1">
        <text>ATP + protein L-histidine = ADP + protein N-phospho-L-histidine.</text>
        <dbReference type="EC" id="2.7.13.3"/>
    </reaction>
</comment>
<proteinExistence type="predicted"/>
<keyword evidence="12" id="KW-1185">Reference proteome</keyword>
<dbReference type="GO" id="GO:0016020">
    <property type="term" value="C:membrane"/>
    <property type="evidence" value="ECO:0007669"/>
    <property type="project" value="InterPro"/>
</dbReference>
<feature type="domain" description="Histidine kinase/HSP90-like ATPase" evidence="10">
    <location>
        <begin position="233"/>
        <end position="323"/>
    </location>
</feature>
<feature type="transmembrane region" description="Helical" evidence="9">
    <location>
        <begin position="7"/>
        <end position="26"/>
    </location>
</feature>
<dbReference type="Gene3D" id="3.30.565.10">
    <property type="entry name" value="Histidine kinase-like ATPase, C-terminal domain"/>
    <property type="match status" value="1"/>
</dbReference>
<gene>
    <name evidence="11" type="ORF">Afil01_27370</name>
</gene>
<evidence type="ECO:0000256" key="9">
    <source>
        <dbReference type="SAM" id="Phobius"/>
    </source>
</evidence>
<keyword evidence="7" id="KW-0067">ATP-binding</keyword>
<dbReference type="Proteomes" id="UP001165079">
    <property type="component" value="Unassembled WGS sequence"/>
</dbReference>
<dbReference type="EC" id="2.7.13.3" evidence="2"/>
<feature type="transmembrane region" description="Helical" evidence="9">
    <location>
        <begin position="77"/>
        <end position="94"/>
    </location>
</feature>
<evidence type="ECO:0000256" key="8">
    <source>
        <dbReference type="ARBA" id="ARBA00023012"/>
    </source>
</evidence>
<evidence type="ECO:0000259" key="10">
    <source>
        <dbReference type="SMART" id="SM00387"/>
    </source>
</evidence>
<dbReference type="SUPFAM" id="SSF55874">
    <property type="entry name" value="ATPase domain of HSP90 chaperone/DNA topoisomerase II/histidine kinase"/>
    <property type="match status" value="1"/>
</dbReference>
<dbReference type="Gene3D" id="1.20.5.1930">
    <property type="match status" value="1"/>
</dbReference>
<evidence type="ECO:0000313" key="12">
    <source>
        <dbReference type="Proteomes" id="UP001165079"/>
    </source>
</evidence>
<evidence type="ECO:0000313" key="11">
    <source>
        <dbReference type="EMBL" id="GLZ77930.1"/>
    </source>
</evidence>
<dbReference type="EMBL" id="BSTX01000002">
    <property type="protein sequence ID" value="GLZ77930.1"/>
    <property type="molecule type" value="Genomic_DNA"/>
</dbReference>
<dbReference type="RefSeq" id="WP_285663109.1">
    <property type="nucleotide sequence ID" value="NZ_BSTX01000002.1"/>
</dbReference>
<evidence type="ECO:0000256" key="7">
    <source>
        <dbReference type="ARBA" id="ARBA00022840"/>
    </source>
</evidence>
<dbReference type="CDD" id="cd16917">
    <property type="entry name" value="HATPase_UhpB-NarQ-NarX-like"/>
    <property type="match status" value="1"/>
</dbReference>
<sequence>MQKALRRAGRPVAAVVLAVLAVVEVLPLRGSLLALGLLVAVCATVPLAVSRRPVIAAIVATAGTGLSVWLLERPVLGGVVASLVAWALVAFGRWRSARKATVAREAARREMERSLVQYTALGERARIARELHDVVAHHISMISVQAETARLTTPGMPDEGARRLLAIGETARTALTEMRRLLGVLREEGEVVPDRAPQPGLDQLLDLVDDDRAAGGGRTRLIVSGPPTVLSAGAELAAYRVVQESLTNARKYAPGAAVDVEIVRTGEGLRLRVRDNGPGPGGGAPGLGLLGMRERVAAVGGSLRTGPSPMGGFVVEASIPGERA</sequence>
<dbReference type="AlphaFoldDB" id="A0A9W6WAR8"/>
<comment type="caution">
    <text evidence="11">The sequence shown here is derived from an EMBL/GenBank/DDBJ whole genome shotgun (WGS) entry which is preliminary data.</text>
</comment>
<keyword evidence="9" id="KW-0472">Membrane</keyword>
<organism evidence="11 12">
    <name type="scientific">Actinorhabdospora filicis</name>
    <dbReference type="NCBI Taxonomy" id="1785913"/>
    <lineage>
        <taxon>Bacteria</taxon>
        <taxon>Bacillati</taxon>
        <taxon>Actinomycetota</taxon>
        <taxon>Actinomycetes</taxon>
        <taxon>Micromonosporales</taxon>
        <taxon>Micromonosporaceae</taxon>
        <taxon>Actinorhabdospora</taxon>
    </lineage>
</organism>
<evidence type="ECO:0000256" key="1">
    <source>
        <dbReference type="ARBA" id="ARBA00000085"/>
    </source>
</evidence>
<dbReference type="PANTHER" id="PTHR24421:SF10">
    <property type="entry name" value="NITRATE_NITRITE SENSOR PROTEIN NARQ"/>
    <property type="match status" value="1"/>
</dbReference>
<dbReference type="InterPro" id="IPR036890">
    <property type="entry name" value="HATPase_C_sf"/>
</dbReference>
<dbReference type="Pfam" id="PF07730">
    <property type="entry name" value="HisKA_3"/>
    <property type="match status" value="1"/>
</dbReference>
<keyword evidence="6" id="KW-0418">Kinase</keyword>
<accession>A0A9W6WAR8</accession>
<evidence type="ECO:0000256" key="2">
    <source>
        <dbReference type="ARBA" id="ARBA00012438"/>
    </source>
</evidence>